<organism evidence="2 3">
    <name type="scientific">Natronomonas salsuginis</name>
    <dbReference type="NCBI Taxonomy" id="2217661"/>
    <lineage>
        <taxon>Archaea</taxon>
        <taxon>Methanobacteriati</taxon>
        <taxon>Methanobacteriota</taxon>
        <taxon>Stenosarchaea group</taxon>
        <taxon>Halobacteria</taxon>
        <taxon>Halobacteriales</taxon>
        <taxon>Natronomonadaceae</taxon>
        <taxon>Natronomonas</taxon>
    </lineage>
</organism>
<protein>
    <submittedName>
        <fullName evidence="2">Histidine kinase</fullName>
    </submittedName>
</protein>
<dbReference type="PIRSF" id="PIRSF030471">
    <property type="entry name" value="STR_Vng0742h_prd"/>
    <property type="match status" value="1"/>
</dbReference>
<dbReference type="InterPro" id="IPR019278">
    <property type="entry name" value="DICT_dom"/>
</dbReference>
<keyword evidence="2" id="KW-0808">Transferase</keyword>
<dbReference type="Pfam" id="PF10069">
    <property type="entry name" value="DICT"/>
    <property type="match status" value="1"/>
</dbReference>
<sequence>MSLIELIAGVEDHEKTLTVFNADKETIATLREQFHDRNLSVFGEHTPSGKPEAFAVLADGDEFVTAAAIETILDSNADIDPTAEPQTTDPAFDGDAYRPILDHLDETMFTSYDIDQMVAASREIEDRAWRIGKGSIHSGFQKLSIIAEQMDIYEQLAGKSGLDVHAYAAPDADVPDHDTDLTIHVERSDEIERTWFVAYDGAGIDVNKCALLAEERESRAFYGFWTYDPSTVDWIIDHLESTYGLIESR</sequence>
<dbReference type="RefSeq" id="WP_137276301.1">
    <property type="nucleotide sequence ID" value="NZ_QKNX01000002.1"/>
</dbReference>
<accession>A0A4U5JCQ1</accession>
<dbReference type="AlphaFoldDB" id="A0A4U5JCQ1"/>
<dbReference type="EMBL" id="QKNX01000002">
    <property type="protein sequence ID" value="TKR26385.1"/>
    <property type="molecule type" value="Genomic_DNA"/>
</dbReference>
<keyword evidence="2" id="KW-0418">Kinase</keyword>
<name>A0A4U5JCQ1_9EURY</name>
<feature type="domain" description="DICT" evidence="1">
    <location>
        <begin position="100"/>
        <end position="215"/>
    </location>
</feature>
<dbReference type="Proteomes" id="UP000308037">
    <property type="component" value="Unassembled WGS sequence"/>
</dbReference>
<evidence type="ECO:0000313" key="2">
    <source>
        <dbReference type="EMBL" id="TKR26385.1"/>
    </source>
</evidence>
<proteinExistence type="predicted"/>
<evidence type="ECO:0000313" key="3">
    <source>
        <dbReference type="Proteomes" id="UP000308037"/>
    </source>
</evidence>
<reference evidence="2 3" key="1">
    <citation type="submission" date="2019-04" db="EMBL/GenBank/DDBJ databases">
        <title>Natronomonas sp. F20-122 a newhaloarchaeon isolated from a saline saltern of Isla Bacuta, Huelva, Spain.</title>
        <authorList>
            <person name="Duran-Viseras A."/>
            <person name="Sanchez-Porro C."/>
            <person name="Ventosa A."/>
        </authorList>
    </citation>
    <scope>NUCLEOTIDE SEQUENCE [LARGE SCALE GENOMIC DNA]</scope>
    <source>
        <strain evidence="2 3">F20-122</strain>
    </source>
</reference>
<gene>
    <name evidence="2" type="ORF">DM868_07820</name>
</gene>
<dbReference type="InterPro" id="IPR016954">
    <property type="entry name" value="Uncharacterised_Vng0742h"/>
</dbReference>
<dbReference type="OrthoDB" id="198447at2157"/>
<keyword evidence="3" id="KW-1185">Reference proteome</keyword>
<dbReference type="GO" id="GO:0016301">
    <property type="term" value="F:kinase activity"/>
    <property type="evidence" value="ECO:0007669"/>
    <property type="project" value="UniProtKB-KW"/>
</dbReference>
<evidence type="ECO:0000259" key="1">
    <source>
        <dbReference type="Pfam" id="PF10069"/>
    </source>
</evidence>
<comment type="caution">
    <text evidence="2">The sequence shown here is derived from an EMBL/GenBank/DDBJ whole genome shotgun (WGS) entry which is preliminary data.</text>
</comment>